<dbReference type="PANTHER" id="PTHR11937">
    <property type="entry name" value="ACTIN"/>
    <property type="match status" value="1"/>
</dbReference>
<dbReference type="Gene3D" id="3.30.420.40">
    <property type="match status" value="2"/>
</dbReference>
<evidence type="ECO:0000313" key="4">
    <source>
        <dbReference type="Proteomes" id="UP000887575"/>
    </source>
</evidence>
<dbReference type="SMART" id="SM00268">
    <property type="entry name" value="ACTIN"/>
    <property type="match status" value="1"/>
</dbReference>
<keyword evidence="4" id="KW-1185">Reference proteome</keyword>
<evidence type="ECO:0000256" key="2">
    <source>
        <dbReference type="ARBA" id="ARBA00005665"/>
    </source>
</evidence>
<dbReference type="InterPro" id="IPR043129">
    <property type="entry name" value="ATPase_NBD"/>
</dbReference>
<keyword evidence="3" id="KW-0963">Cytoplasm</keyword>
<dbReference type="SUPFAM" id="SSF53067">
    <property type="entry name" value="Actin-like ATPase domain"/>
    <property type="match status" value="2"/>
</dbReference>
<dbReference type="Gene3D" id="3.90.640.10">
    <property type="entry name" value="Actin, Chain A, domain 4"/>
    <property type="match status" value="1"/>
</dbReference>
<evidence type="ECO:0000313" key="5">
    <source>
        <dbReference type="WBParaSite" id="MBELARI_LOCUS19599"/>
    </source>
</evidence>
<accession>A0AAF3F1L1</accession>
<dbReference type="GO" id="GO:0005737">
    <property type="term" value="C:cytoplasm"/>
    <property type="evidence" value="ECO:0007669"/>
    <property type="project" value="UniProtKB-SubCell"/>
</dbReference>
<dbReference type="Proteomes" id="UP000887575">
    <property type="component" value="Unassembled WGS sequence"/>
</dbReference>
<name>A0AAF3F1L1_9BILA</name>
<sequence>MKTLVVDNGGYSIKIGYADGECRTVPNAVFKSRTDRKRAYISDQLDELNERTGLFYSLPCERGYLVNWDIQRQIWEHLFTGYQPSETRIALSDPIYTVPAINDYSGEILFEDFGFSAVHKSAAPRWIGCAAAAVSSSNRLCLVVDSGYSFTHVVPLLDGQILQSGVLRIDVGGKVLTNLLKEWISYREINMREETYVVNECKEDCCYVSIDFDIDMKISRLKNETNTIRREYVLPDFRQNMRGFVRNPVREKDDLQKVSMNLERFSLPEVLFKPNDIGIDQLGIGEAVVESTKRIHEHLAPGLLQNIYVVGGSSLFPNFRQRLEREVRSGAPDLYGVGLASIPNPITHAWTSGAMLAKSDELPGGFMTRTEYLECGEDFMLEQRFLEFNDDPDYAEYLTNKLTKATSKSDDAFVQSTN</sequence>
<evidence type="ECO:0000256" key="3">
    <source>
        <dbReference type="ARBA" id="ARBA00022490"/>
    </source>
</evidence>
<dbReference type="InterPro" id="IPR004000">
    <property type="entry name" value="Actin"/>
</dbReference>
<evidence type="ECO:0000256" key="1">
    <source>
        <dbReference type="ARBA" id="ARBA00004496"/>
    </source>
</evidence>
<protein>
    <recommendedName>
        <fullName evidence="6">Actin-related protein 6</fullName>
    </recommendedName>
</protein>
<dbReference type="Gene3D" id="2.30.36.70">
    <property type="entry name" value="Actin, Chain A, domain 2"/>
    <property type="match status" value="1"/>
</dbReference>
<dbReference type="Pfam" id="PF00022">
    <property type="entry name" value="Actin"/>
    <property type="match status" value="1"/>
</dbReference>
<organism evidence="4 5">
    <name type="scientific">Mesorhabditis belari</name>
    <dbReference type="NCBI Taxonomy" id="2138241"/>
    <lineage>
        <taxon>Eukaryota</taxon>
        <taxon>Metazoa</taxon>
        <taxon>Ecdysozoa</taxon>
        <taxon>Nematoda</taxon>
        <taxon>Chromadorea</taxon>
        <taxon>Rhabditida</taxon>
        <taxon>Rhabditina</taxon>
        <taxon>Rhabditomorpha</taxon>
        <taxon>Rhabditoidea</taxon>
        <taxon>Rhabditidae</taxon>
        <taxon>Mesorhabditinae</taxon>
        <taxon>Mesorhabditis</taxon>
    </lineage>
</organism>
<evidence type="ECO:0008006" key="6">
    <source>
        <dbReference type="Google" id="ProtNLM"/>
    </source>
</evidence>
<reference evidence="5" key="1">
    <citation type="submission" date="2024-02" db="UniProtKB">
        <authorList>
            <consortium name="WormBaseParasite"/>
        </authorList>
    </citation>
    <scope>IDENTIFICATION</scope>
</reference>
<dbReference type="WBParaSite" id="MBELARI_LOCUS19599">
    <property type="protein sequence ID" value="MBELARI_LOCUS19599"/>
    <property type="gene ID" value="MBELARI_LOCUS19599"/>
</dbReference>
<dbReference type="FunFam" id="3.90.640.10:FF:000014">
    <property type="entry name" value="Putative actin-related protein 6"/>
    <property type="match status" value="1"/>
</dbReference>
<dbReference type="CDD" id="cd10210">
    <property type="entry name" value="ASKHA_NBD_Arp6"/>
    <property type="match status" value="1"/>
</dbReference>
<comment type="subcellular location">
    <subcellularLocation>
        <location evidence="1">Cytoplasm</location>
    </subcellularLocation>
</comment>
<dbReference type="AlphaFoldDB" id="A0AAF3F1L1"/>
<proteinExistence type="inferred from homology"/>
<dbReference type="GO" id="GO:0005634">
    <property type="term" value="C:nucleus"/>
    <property type="evidence" value="ECO:0007669"/>
    <property type="project" value="UniProtKB-ARBA"/>
</dbReference>
<comment type="similarity">
    <text evidence="2">Belongs to the actin family. ARP6 subfamily.</text>
</comment>